<evidence type="ECO:0000256" key="2">
    <source>
        <dbReference type="ARBA" id="ARBA00023002"/>
    </source>
</evidence>
<accession>A0ABR4KAT0</accession>
<name>A0ABR4KAT0_9EURO</name>
<comment type="caution">
    <text evidence="4">The sequence shown here is derived from an EMBL/GenBank/DDBJ whole genome shotgun (WGS) entry which is preliminary data.</text>
</comment>
<dbReference type="Pfam" id="PF01565">
    <property type="entry name" value="FAD_binding_4"/>
    <property type="match status" value="1"/>
</dbReference>
<dbReference type="Gene3D" id="3.30.465.10">
    <property type="match status" value="2"/>
</dbReference>
<comment type="similarity">
    <text evidence="1">Belongs to the oxygen-dependent FAD-linked oxidoreductase family.</text>
</comment>
<reference evidence="4 5" key="1">
    <citation type="submission" date="2024-07" db="EMBL/GenBank/DDBJ databases">
        <title>Section-level genome sequencing and comparative genomics of Aspergillus sections Usti and Cavernicolus.</title>
        <authorList>
            <consortium name="Lawrence Berkeley National Laboratory"/>
            <person name="Nybo J.L."/>
            <person name="Vesth T.C."/>
            <person name="Theobald S."/>
            <person name="Frisvad J.C."/>
            <person name="Larsen T.O."/>
            <person name="Kjaerboelling I."/>
            <person name="Rothschild-Mancinelli K."/>
            <person name="Lyhne E.K."/>
            <person name="Kogle M.E."/>
            <person name="Barry K."/>
            <person name="Clum A."/>
            <person name="Na H."/>
            <person name="Ledsgaard L."/>
            <person name="Lin J."/>
            <person name="Lipzen A."/>
            <person name="Kuo A."/>
            <person name="Riley R."/>
            <person name="Mondo S."/>
            <person name="LaButti K."/>
            <person name="Haridas S."/>
            <person name="Pangalinan J."/>
            <person name="Salamov A.A."/>
            <person name="Simmons B.A."/>
            <person name="Magnuson J.K."/>
            <person name="Chen J."/>
            <person name="Drula E."/>
            <person name="Henrissat B."/>
            <person name="Wiebenga A."/>
            <person name="Lubbers R.J."/>
            <person name="Gomes A.C."/>
            <person name="Macurrencykelacurrency M.R."/>
            <person name="Stajich J."/>
            <person name="Grigoriev I.V."/>
            <person name="Mortensen U.H."/>
            <person name="De vries R.P."/>
            <person name="Baker S.E."/>
            <person name="Andersen M.R."/>
        </authorList>
    </citation>
    <scope>NUCLEOTIDE SEQUENCE [LARGE SCALE GENOMIC DNA]</scope>
    <source>
        <strain evidence="4 5">CBS 756.74</strain>
    </source>
</reference>
<dbReference type="InterPro" id="IPR012951">
    <property type="entry name" value="BBE"/>
</dbReference>
<keyword evidence="2" id="KW-0560">Oxidoreductase</keyword>
<sequence>MSGHSPDIGIAGGYTQGGRHGPLASKYGLAADQVLEWEVVTATGEVLTASPEQNADLYWALSGGGGGTYSVALSMTVRMYPEEQTGSASLVFLFNAAESHAWDVIRAFIADTLPLTDAGGSALWVLYPGPTVYDPVTFIATSLTLPGGTKEELESYVTSTLKLLRDYDIAYEFASRTFLTYHASTASTALNATEFHIGGLLIPRSAVDFNLDGFASVMQSLLGRGADMSDFSLNVSHPVIPPVASNTVTPAWRKAAILLLIGLPFNYTDRYVNIENQILMTDVLIPHIADFARSTGEEVGAYVNEGDWNQRDWQNVSYGENYPRLLVIKDKYDPGHIYYGRIGVGSDRWGEDADGRLYSA</sequence>
<dbReference type="PANTHER" id="PTHR13878">
    <property type="entry name" value="GULONOLACTONE OXIDASE"/>
    <property type="match status" value="1"/>
</dbReference>
<dbReference type="Proteomes" id="UP001610444">
    <property type="component" value="Unassembled WGS sequence"/>
</dbReference>
<evidence type="ECO:0000256" key="1">
    <source>
        <dbReference type="ARBA" id="ARBA00005466"/>
    </source>
</evidence>
<dbReference type="InterPro" id="IPR016169">
    <property type="entry name" value="FAD-bd_PCMH_sub2"/>
</dbReference>
<gene>
    <name evidence="4" type="ORF">BJX68DRAFT_267249</name>
</gene>
<dbReference type="SUPFAM" id="SSF56176">
    <property type="entry name" value="FAD-binding/transporter-associated domain-like"/>
    <property type="match status" value="1"/>
</dbReference>
<feature type="domain" description="FAD-binding PCMH-type" evidence="3">
    <location>
        <begin position="1"/>
        <end position="82"/>
    </location>
</feature>
<evidence type="ECO:0000313" key="5">
    <source>
        <dbReference type="Proteomes" id="UP001610444"/>
    </source>
</evidence>
<dbReference type="RefSeq" id="XP_070898785.1">
    <property type="nucleotide sequence ID" value="XM_071045764.1"/>
</dbReference>
<dbReference type="InterPro" id="IPR006094">
    <property type="entry name" value="Oxid_FAD_bind_N"/>
</dbReference>
<evidence type="ECO:0000313" key="4">
    <source>
        <dbReference type="EMBL" id="KAL2849398.1"/>
    </source>
</evidence>
<dbReference type="InterPro" id="IPR050432">
    <property type="entry name" value="FAD-linked_Oxidoreductases_BP"/>
</dbReference>
<evidence type="ECO:0000259" key="3">
    <source>
        <dbReference type="PROSITE" id="PS51387"/>
    </source>
</evidence>
<keyword evidence="5" id="KW-1185">Reference proteome</keyword>
<organism evidence="4 5">
    <name type="scientific">Aspergillus pseudodeflectus</name>
    <dbReference type="NCBI Taxonomy" id="176178"/>
    <lineage>
        <taxon>Eukaryota</taxon>
        <taxon>Fungi</taxon>
        <taxon>Dikarya</taxon>
        <taxon>Ascomycota</taxon>
        <taxon>Pezizomycotina</taxon>
        <taxon>Eurotiomycetes</taxon>
        <taxon>Eurotiomycetidae</taxon>
        <taxon>Eurotiales</taxon>
        <taxon>Aspergillaceae</taxon>
        <taxon>Aspergillus</taxon>
        <taxon>Aspergillus subgen. Nidulantes</taxon>
    </lineage>
</organism>
<proteinExistence type="inferred from homology"/>
<protein>
    <recommendedName>
        <fullName evidence="3">FAD-binding PCMH-type domain-containing protein</fullName>
    </recommendedName>
</protein>
<dbReference type="PANTHER" id="PTHR13878:SF91">
    <property type="entry name" value="FAD BINDING DOMAIN PROTEIN (AFU_ORTHOLOGUE AFUA_6G12070)-RELATED"/>
    <property type="match status" value="1"/>
</dbReference>
<dbReference type="GeneID" id="98160928"/>
<dbReference type="Pfam" id="PF08031">
    <property type="entry name" value="BBE"/>
    <property type="match status" value="1"/>
</dbReference>
<dbReference type="EMBL" id="JBFXLR010000023">
    <property type="protein sequence ID" value="KAL2849398.1"/>
    <property type="molecule type" value="Genomic_DNA"/>
</dbReference>
<dbReference type="PROSITE" id="PS51387">
    <property type="entry name" value="FAD_PCMH"/>
    <property type="match status" value="1"/>
</dbReference>
<dbReference type="InterPro" id="IPR016166">
    <property type="entry name" value="FAD-bd_PCMH"/>
</dbReference>
<dbReference type="InterPro" id="IPR036318">
    <property type="entry name" value="FAD-bd_PCMH-like_sf"/>
</dbReference>